<keyword evidence="2" id="KW-1185">Reference proteome</keyword>
<protein>
    <submittedName>
        <fullName evidence="1">Uncharacterized protein</fullName>
    </submittedName>
</protein>
<dbReference type="InterPro" id="IPR046723">
    <property type="entry name" value="DUF6615"/>
</dbReference>
<organism evidence="1 2">
    <name type="scientific">Vibrio mytili</name>
    <dbReference type="NCBI Taxonomy" id="50718"/>
    <lineage>
        <taxon>Bacteria</taxon>
        <taxon>Pseudomonadati</taxon>
        <taxon>Pseudomonadota</taxon>
        <taxon>Gammaproteobacteria</taxon>
        <taxon>Vibrionales</taxon>
        <taxon>Vibrionaceae</taxon>
        <taxon>Vibrio</taxon>
    </lineage>
</organism>
<reference evidence="1 2" key="1">
    <citation type="submission" date="2015-01" db="EMBL/GenBank/DDBJ databases">
        <title>Draft genome of Vibrio mytili type strain CAIM 528.</title>
        <authorList>
            <person name="Gonzalez-Castillo A."/>
            <person name="Gomez-Gil B."/>
            <person name="Enciso-Ibarra J."/>
        </authorList>
    </citation>
    <scope>NUCLEOTIDE SEQUENCE [LARGE SCALE GENOMIC DNA]</scope>
    <source>
        <strain evidence="1 2">CAIM 528</strain>
    </source>
</reference>
<dbReference type="AlphaFoldDB" id="A0A0C3E4A1"/>
<dbReference type="EMBL" id="JXOK01000094">
    <property type="protein sequence ID" value="KIN09178.1"/>
    <property type="molecule type" value="Genomic_DNA"/>
</dbReference>
<proteinExistence type="predicted"/>
<accession>A0A0C3E4A1</accession>
<evidence type="ECO:0000313" key="2">
    <source>
        <dbReference type="Proteomes" id="UP000031977"/>
    </source>
</evidence>
<gene>
    <name evidence="1" type="ORF">SU60_20890</name>
</gene>
<dbReference type="Pfam" id="PF20320">
    <property type="entry name" value="DUF6615"/>
    <property type="match status" value="1"/>
</dbReference>
<comment type="caution">
    <text evidence="1">The sequence shown here is derived from an EMBL/GenBank/DDBJ whole genome shotgun (WGS) entry which is preliminary data.</text>
</comment>
<dbReference type="Proteomes" id="UP000031977">
    <property type="component" value="Unassembled WGS sequence"/>
</dbReference>
<name>A0A0C3E4A1_9VIBR</name>
<evidence type="ECO:0000313" key="1">
    <source>
        <dbReference type="EMBL" id="KIN09178.1"/>
    </source>
</evidence>
<sequence>MQIDDILIKNSGWTWNKLREARNLGFQLGEESITDFLVLNIKKLGGTKLIVESFTRHKESLNGADWEWWFTGPSGKWLGMRIQAKVLKLDTEKYEHLHHKNKNGQQVDLLVQDAVKGNMIPAYCMYTNWDPKKYDTPWKCRTHKTSVRHYGTALLSTKKVKAYQVNNETRLSQIINDLKPMHCIFCCSGHGGSDLPSRTLSYAKSNGLLPVNADGNQGEQNIELLLRNEPPYYVTQMLENKLDDDFIDMHDDRLKRVTVFKEVE</sequence>